<evidence type="ECO:0000313" key="2">
    <source>
        <dbReference type="EMBL" id="KKY20249.1"/>
    </source>
</evidence>
<protein>
    <submittedName>
        <fullName evidence="2">Putative ethyl tert-butyl ether degradation</fullName>
    </submittedName>
</protein>
<accession>A0A0G2ECM2</accession>
<dbReference type="PANTHER" id="PTHR40260">
    <property type="entry name" value="BLR8190 PROTEIN"/>
    <property type="match status" value="1"/>
</dbReference>
<dbReference type="InterPro" id="IPR011008">
    <property type="entry name" value="Dimeric_a/b-barrel"/>
</dbReference>
<dbReference type="InterPro" id="IPR009799">
    <property type="entry name" value="EthD_dom"/>
</dbReference>
<name>A0A0G2ECM2_9PEZI</name>
<dbReference type="NCBIfam" id="TIGR02118">
    <property type="entry name" value="EthD family reductase"/>
    <property type="match status" value="1"/>
</dbReference>
<dbReference type="PANTHER" id="PTHR40260:SF2">
    <property type="entry name" value="BLR8190 PROTEIN"/>
    <property type="match status" value="1"/>
</dbReference>
<gene>
    <name evidence="2" type="ORF">UCDDS831_g04883</name>
</gene>
<dbReference type="AlphaFoldDB" id="A0A0G2ECM2"/>
<reference evidence="2 3" key="1">
    <citation type="submission" date="2015-03" db="EMBL/GenBank/DDBJ databases">
        <authorList>
            <person name="Morales-Cruz A."/>
            <person name="Amrine K.C."/>
            <person name="Cantu D."/>
        </authorList>
    </citation>
    <scope>NUCLEOTIDE SEQUENCE [LARGE SCALE GENOMIC DNA]</scope>
    <source>
        <strain evidence="2">DS831</strain>
    </source>
</reference>
<proteinExistence type="inferred from homology"/>
<dbReference type="Gene3D" id="3.30.70.100">
    <property type="match status" value="1"/>
</dbReference>
<evidence type="ECO:0000256" key="1">
    <source>
        <dbReference type="ARBA" id="ARBA00005986"/>
    </source>
</evidence>
<dbReference type="SUPFAM" id="SSF54909">
    <property type="entry name" value="Dimeric alpha+beta barrel"/>
    <property type="match status" value="1"/>
</dbReference>
<dbReference type="Proteomes" id="UP000034182">
    <property type="component" value="Unassembled WGS sequence"/>
</dbReference>
<dbReference type="GO" id="GO:0016491">
    <property type="term" value="F:oxidoreductase activity"/>
    <property type="evidence" value="ECO:0007669"/>
    <property type="project" value="InterPro"/>
</dbReference>
<sequence length="104" mass="11555">MAVTVTVLYPNVSDATFNLEYYLQTHMPLAQKHFGMKTWKASRIIGTAVPGEQAPYSVQCVLEFNSKEEVDDAVKNRGEPVMADIPKFTNQSPVFLFGEVVGTN</sequence>
<comment type="similarity">
    <text evidence="1">Belongs to the tpcK family.</text>
</comment>
<dbReference type="EMBL" id="LAQI01000102">
    <property type="protein sequence ID" value="KKY20249.1"/>
    <property type="molecule type" value="Genomic_DNA"/>
</dbReference>
<reference evidence="2 3" key="2">
    <citation type="submission" date="2015-05" db="EMBL/GenBank/DDBJ databases">
        <title>Distinctive expansion of gene families associated with plant cell wall degradation and secondary metabolism in the genomes of grapevine trunk pathogens.</title>
        <authorList>
            <person name="Lawrence D.P."/>
            <person name="Travadon R."/>
            <person name="Rolshausen P.E."/>
            <person name="Baumgartner K."/>
        </authorList>
    </citation>
    <scope>NUCLEOTIDE SEQUENCE [LARGE SCALE GENOMIC DNA]</scope>
    <source>
        <strain evidence="2">DS831</strain>
    </source>
</reference>
<evidence type="ECO:0000313" key="3">
    <source>
        <dbReference type="Proteomes" id="UP000034182"/>
    </source>
</evidence>
<comment type="caution">
    <text evidence="2">The sequence shown here is derived from an EMBL/GenBank/DDBJ whole genome shotgun (WGS) entry which is preliminary data.</text>
</comment>
<organism evidence="2 3">
    <name type="scientific">Diplodia seriata</name>
    <dbReference type="NCBI Taxonomy" id="420778"/>
    <lineage>
        <taxon>Eukaryota</taxon>
        <taxon>Fungi</taxon>
        <taxon>Dikarya</taxon>
        <taxon>Ascomycota</taxon>
        <taxon>Pezizomycotina</taxon>
        <taxon>Dothideomycetes</taxon>
        <taxon>Dothideomycetes incertae sedis</taxon>
        <taxon>Botryosphaeriales</taxon>
        <taxon>Botryosphaeriaceae</taxon>
        <taxon>Diplodia</taxon>
    </lineage>
</organism>